<dbReference type="EMBL" id="JBFAUK010000005">
    <property type="protein sequence ID" value="MEV5506695.1"/>
    <property type="molecule type" value="Genomic_DNA"/>
</dbReference>
<dbReference type="InterPro" id="IPR000182">
    <property type="entry name" value="GNAT_dom"/>
</dbReference>
<feature type="domain" description="N-acetyltransferase" evidence="3">
    <location>
        <begin position="1"/>
        <end position="146"/>
    </location>
</feature>
<evidence type="ECO:0000313" key="5">
    <source>
        <dbReference type="Proteomes" id="UP001552594"/>
    </source>
</evidence>
<evidence type="ECO:0000256" key="2">
    <source>
        <dbReference type="ARBA" id="ARBA00023315"/>
    </source>
</evidence>
<evidence type="ECO:0000313" key="4">
    <source>
        <dbReference type="EMBL" id="MEV5506695.1"/>
    </source>
</evidence>
<gene>
    <name evidence="4" type="ORF">AB0L16_09480</name>
</gene>
<evidence type="ECO:0000259" key="3">
    <source>
        <dbReference type="PROSITE" id="PS51186"/>
    </source>
</evidence>
<dbReference type="Proteomes" id="UP001552594">
    <property type="component" value="Unassembled WGS sequence"/>
</dbReference>
<evidence type="ECO:0000256" key="1">
    <source>
        <dbReference type="ARBA" id="ARBA00022679"/>
    </source>
</evidence>
<dbReference type="InterPro" id="IPR050832">
    <property type="entry name" value="Bact_Acetyltransf"/>
</dbReference>
<comment type="caution">
    <text evidence="4">The sequence shown here is derived from an EMBL/GenBank/DDBJ whole genome shotgun (WGS) entry which is preliminary data.</text>
</comment>
<keyword evidence="5" id="KW-1185">Reference proteome</keyword>
<dbReference type="InterPro" id="IPR016181">
    <property type="entry name" value="Acyl_CoA_acyltransferase"/>
</dbReference>
<dbReference type="Pfam" id="PF00583">
    <property type="entry name" value="Acetyltransf_1"/>
    <property type="match status" value="1"/>
</dbReference>
<name>A0ABV3JYK7_STRON</name>
<dbReference type="CDD" id="cd04301">
    <property type="entry name" value="NAT_SF"/>
    <property type="match status" value="1"/>
</dbReference>
<proteinExistence type="predicted"/>
<dbReference type="PROSITE" id="PS51186">
    <property type="entry name" value="GNAT"/>
    <property type="match status" value="1"/>
</dbReference>
<keyword evidence="2" id="KW-0012">Acyltransferase</keyword>
<dbReference type="SUPFAM" id="SSF55729">
    <property type="entry name" value="Acyl-CoA N-acyltransferases (Nat)"/>
    <property type="match status" value="1"/>
</dbReference>
<organism evidence="4 5">
    <name type="scientific">Streptomyces orinoci</name>
    <name type="common">Streptoverticillium orinoci</name>
    <dbReference type="NCBI Taxonomy" id="67339"/>
    <lineage>
        <taxon>Bacteria</taxon>
        <taxon>Bacillati</taxon>
        <taxon>Actinomycetota</taxon>
        <taxon>Actinomycetes</taxon>
        <taxon>Kitasatosporales</taxon>
        <taxon>Streptomycetaceae</taxon>
        <taxon>Streptomyces</taxon>
    </lineage>
</organism>
<dbReference type="PANTHER" id="PTHR43877">
    <property type="entry name" value="AMINOALKYLPHOSPHONATE N-ACETYLTRANSFERASE-RELATED-RELATED"/>
    <property type="match status" value="1"/>
</dbReference>
<dbReference type="RefSeq" id="WP_109280653.1">
    <property type="nucleotide sequence ID" value="NZ_JBFAUK010000005.1"/>
</dbReference>
<sequence length="149" mass="16320">MKIEQTPWADPDASLLRSRQRVEIAEIYGTPDSEPGVPPSEADITVFLLARSDEGIPVGCGGLRELGGGVGEIKRMYVAPAWRGSGAAERILRALEDWARSSGWTALRLETGDRQPAAVRFYTRAGYRPIPNFGAYADIPASRCFERVL</sequence>
<accession>A0ABV3JYK7</accession>
<dbReference type="Gene3D" id="3.40.630.30">
    <property type="match status" value="1"/>
</dbReference>
<keyword evidence="1" id="KW-0808">Transferase</keyword>
<protein>
    <submittedName>
        <fullName evidence="4">GNAT family N-acetyltransferase</fullName>
    </submittedName>
</protein>
<reference evidence="4 5" key="1">
    <citation type="submission" date="2024-06" db="EMBL/GenBank/DDBJ databases">
        <title>The Natural Products Discovery Center: Release of the First 8490 Sequenced Strains for Exploring Actinobacteria Biosynthetic Diversity.</title>
        <authorList>
            <person name="Kalkreuter E."/>
            <person name="Kautsar S.A."/>
            <person name="Yang D."/>
            <person name="Bader C.D."/>
            <person name="Teijaro C.N."/>
            <person name="Fluegel L."/>
            <person name="Davis C.M."/>
            <person name="Simpson J.R."/>
            <person name="Lauterbach L."/>
            <person name="Steele A.D."/>
            <person name="Gui C."/>
            <person name="Meng S."/>
            <person name="Li G."/>
            <person name="Viehrig K."/>
            <person name="Ye F."/>
            <person name="Su P."/>
            <person name="Kiefer A.F."/>
            <person name="Nichols A."/>
            <person name="Cepeda A.J."/>
            <person name="Yan W."/>
            <person name="Fan B."/>
            <person name="Jiang Y."/>
            <person name="Adhikari A."/>
            <person name="Zheng C.-J."/>
            <person name="Schuster L."/>
            <person name="Cowan T.M."/>
            <person name="Smanski M.J."/>
            <person name="Chevrette M.G."/>
            <person name="De Carvalho L.P.S."/>
            <person name="Shen B."/>
        </authorList>
    </citation>
    <scope>NUCLEOTIDE SEQUENCE [LARGE SCALE GENOMIC DNA]</scope>
    <source>
        <strain evidence="4 5">NPDC052347</strain>
    </source>
</reference>
<dbReference type="PANTHER" id="PTHR43877:SF2">
    <property type="entry name" value="AMINOALKYLPHOSPHONATE N-ACETYLTRANSFERASE-RELATED"/>
    <property type="match status" value="1"/>
</dbReference>